<feature type="region of interest" description="Disordered" evidence="1">
    <location>
        <begin position="128"/>
        <end position="158"/>
    </location>
</feature>
<evidence type="ECO:0000313" key="2">
    <source>
        <dbReference type="EnsemblPlants" id="OB06G22420.1"/>
    </source>
</evidence>
<evidence type="ECO:0000256" key="1">
    <source>
        <dbReference type="SAM" id="MobiDB-lite"/>
    </source>
</evidence>
<feature type="compositionally biased region" description="Basic residues" evidence="1">
    <location>
        <begin position="54"/>
        <end position="68"/>
    </location>
</feature>
<name>J3MDZ8_ORYBR</name>
<feature type="compositionally biased region" description="Basic and acidic residues" evidence="1">
    <location>
        <begin position="102"/>
        <end position="113"/>
    </location>
</feature>
<evidence type="ECO:0000313" key="3">
    <source>
        <dbReference type="Proteomes" id="UP000006038"/>
    </source>
</evidence>
<organism evidence="2">
    <name type="scientific">Oryza brachyantha</name>
    <name type="common">malo sina</name>
    <dbReference type="NCBI Taxonomy" id="4533"/>
    <lineage>
        <taxon>Eukaryota</taxon>
        <taxon>Viridiplantae</taxon>
        <taxon>Streptophyta</taxon>
        <taxon>Embryophyta</taxon>
        <taxon>Tracheophyta</taxon>
        <taxon>Spermatophyta</taxon>
        <taxon>Magnoliopsida</taxon>
        <taxon>Liliopsida</taxon>
        <taxon>Poales</taxon>
        <taxon>Poaceae</taxon>
        <taxon>BOP clade</taxon>
        <taxon>Oryzoideae</taxon>
        <taxon>Oryzeae</taxon>
        <taxon>Oryzinae</taxon>
        <taxon>Oryza</taxon>
    </lineage>
</organism>
<dbReference type="Gramene" id="OB06G22420.1">
    <property type="protein sequence ID" value="OB06G22420.1"/>
    <property type="gene ID" value="OB06G22420"/>
</dbReference>
<dbReference type="HOGENOM" id="CLU_1226459_0_0_1"/>
<feature type="region of interest" description="Disordered" evidence="1">
    <location>
        <begin position="1"/>
        <end position="115"/>
    </location>
</feature>
<sequence>MGPTAAHSTLSPPLSLPPHRSLSSLSQTTRMTSAPGAPSSATGVDPAAGALLLLRRRPLLLRRRRGSGSRRSPCPPPPAPDAHSSTAAGADTTAWRSPPRLRVADRPVLRERATPPPLQISRRRRHRWANSGHVGERRMAVGRSLRQGASAGGGRGVSECGGACPGYSRRNQAPAVHALGVSSPCPRRRCEHPRKDAQSLAGEQKVRFSFLSPPWHARAKRHARAL</sequence>
<dbReference type="EnsemblPlants" id="OB06G22420.1">
    <property type="protein sequence ID" value="OB06G22420.1"/>
    <property type="gene ID" value="OB06G22420"/>
</dbReference>
<protein>
    <submittedName>
        <fullName evidence="2">Uncharacterized protein</fullName>
    </submittedName>
</protein>
<dbReference type="AlphaFoldDB" id="J3MDZ8"/>
<keyword evidence="3" id="KW-1185">Reference proteome</keyword>
<dbReference type="Proteomes" id="UP000006038">
    <property type="component" value="Chromosome 6"/>
</dbReference>
<feature type="compositionally biased region" description="Low complexity" evidence="1">
    <location>
        <begin position="8"/>
        <end position="26"/>
    </location>
</feature>
<reference evidence="2" key="2">
    <citation type="submission" date="2013-04" db="UniProtKB">
        <authorList>
            <consortium name="EnsemblPlants"/>
        </authorList>
    </citation>
    <scope>IDENTIFICATION</scope>
</reference>
<accession>J3MDZ8</accession>
<reference evidence="2" key="1">
    <citation type="journal article" date="2013" name="Nat. Commun.">
        <title>Whole-genome sequencing of Oryza brachyantha reveals mechanisms underlying Oryza genome evolution.</title>
        <authorList>
            <person name="Chen J."/>
            <person name="Huang Q."/>
            <person name="Gao D."/>
            <person name="Wang J."/>
            <person name="Lang Y."/>
            <person name="Liu T."/>
            <person name="Li B."/>
            <person name="Bai Z."/>
            <person name="Luis Goicoechea J."/>
            <person name="Liang C."/>
            <person name="Chen C."/>
            <person name="Zhang W."/>
            <person name="Sun S."/>
            <person name="Liao Y."/>
            <person name="Zhang X."/>
            <person name="Yang L."/>
            <person name="Song C."/>
            <person name="Wang M."/>
            <person name="Shi J."/>
            <person name="Liu G."/>
            <person name="Liu J."/>
            <person name="Zhou H."/>
            <person name="Zhou W."/>
            <person name="Yu Q."/>
            <person name="An N."/>
            <person name="Chen Y."/>
            <person name="Cai Q."/>
            <person name="Wang B."/>
            <person name="Liu B."/>
            <person name="Min J."/>
            <person name="Huang Y."/>
            <person name="Wu H."/>
            <person name="Li Z."/>
            <person name="Zhang Y."/>
            <person name="Yin Y."/>
            <person name="Song W."/>
            <person name="Jiang J."/>
            <person name="Jackson S.A."/>
            <person name="Wing R.A."/>
            <person name="Wang J."/>
            <person name="Chen M."/>
        </authorList>
    </citation>
    <scope>NUCLEOTIDE SEQUENCE [LARGE SCALE GENOMIC DNA]</scope>
    <source>
        <strain evidence="2">cv. IRGC 101232</strain>
    </source>
</reference>
<proteinExistence type="predicted"/>